<feature type="transmembrane region" description="Helical" evidence="7">
    <location>
        <begin position="45"/>
        <end position="65"/>
    </location>
</feature>
<dbReference type="GO" id="GO:0005385">
    <property type="term" value="F:zinc ion transmembrane transporter activity"/>
    <property type="evidence" value="ECO:0007669"/>
    <property type="project" value="TreeGrafter"/>
</dbReference>
<feature type="region of interest" description="Disordered" evidence="6">
    <location>
        <begin position="299"/>
        <end position="328"/>
    </location>
</feature>
<evidence type="ECO:0000256" key="7">
    <source>
        <dbReference type="SAM" id="Phobius"/>
    </source>
</evidence>
<keyword evidence="2 7" id="KW-0812">Transmembrane</keyword>
<keyword evidence="3" id="KW-0406">Ion transport</keyword>
<dbReference type="Proteomes" id="UP000297352">
    <property type="component" value="Unassembled WGS sequence"/>
</dbReference>
<keyword evidence="4 7" id="KW-1133">Transmembrane helix</keyword>
<dbReference type="RefSeq" id="WP_135604206.1">
    <property type="nucleotide sequence ID" value="NZ_JAMQPS010000002.1"/>
</dbReference>
<evidence type="ECO:0000313" key="12">
    <source>
        <dbReference type="Proteomes" id="UP001209694"/>
    </source>
</evidence>
<evidence type="ECO:0000313" key="9">
    <source>
        <dbReference type="EMBL" id="MCW7515793.1"/>
    </source>
</evidence>
<protein>
    <submittedName>
        <fullName evidence="9">Cation diffusion facilitator family transporter</fullName>
    </submittedName>
    <submittedName>
        <fullName evidence="10">Cation transporter</fullName>
    </submittedName>
</protein>
<accession>A0A5R2BMY9</accession>
<keyword evidence="5 7" id="KW-0472">Membrane</keyword>
<sequence length="328" mass="36651">MTNQRPRRRKLIFFLSLSGILSVMIFFIEWIGSKESGSLALFADAGHIFTDVFAHIISLFALIIAAKKPNKKYPFGFHRFEVIAAFLNGLLLIAIALFILYESYLRYYGNAEVEADTMLMYSLIGFGINMISAGLLVGVSKTSLNLKSAYLHVLSDLLGTLAVIFGALLIHFTGVKQIDSILSILLGLFILKTSYGIVKESIQILIEADTSDFDKEHLLEHIHVLQGIESVPKTTIRKLTSGVFSIEIQVSVKDNANRDKITFEIHKVLKEEFGVPFVSVEIVSASVLSKLETLSVRESQREFGHHGHEHGHSHDHTENKPKGHTHKH</sequence>
<dbReference type="InterPro" id="IPR027469">
    <property type="entry name" value="Cation_efflux_TMD_sf"/>
</dbReference>
<keyword evidence="3" id="KW-0862">Zinc</keyword>
<proteinExistence type="predicted"/>
<dbReference type="InterPro" id="IPR050681">
    <property type="entry name" value="CDF/SLC30A"/>
</dbReference>
<evidence type="ECO:0000256" key="1">
    <source>
        <dbReference type="ARBA" id="ARBA00004141"/>
    </source>
</evidence>
<dbReference type="PANTHER" id="PTHR11562">
    <property type="entry name" value="CATION EFFLUX PROTEIN/ ZINC TRANSPORTER"/>
    <property type="match status" value="1"/>
</dbReference>
<dbReference type="EMBL" id="RQGI01000058">
    <property type="protein sequence ID" value="TGL67611.1"/>
    <property type="molecule type" value="Genomic_DNA"/>
</dbReference>
<evidence type="ECO:0000256" key="6">
    <source>
        <dbReference type="SAM" id="MobiDB-lite"/>
    </source>
</evidence>
<dbReference type="EMBL" id="JAMQQD010000003">
    <property type="protein sequence ID" value="MCW7515793.1"/>
    <property type="molecule type" value="Genomic_DNA"/>
</dbReference>
<feature type="transmembrane region" description="Helical" evidence="7">
    <location>
        <begin position="12"/>
        <end position="33"/>
    </location>
</feature>
<reference evidence="9" key="3">
    <citation type="submission" date="2022-06" db="EMBL/GenBank/DDBJ databases">
        <title>Leptospira isolates from biofilms formed at urban environments.</title>
        <authorList>
            <person name="Ribeiro P.S."/>
            <person name="Sousa T."/>
            <person name="Carvalho N."/>
            <person name="Aburjaile F."/>
            <person name="Neves F."/>
            <person name="Oliveira D."/>
            <person name="Blanco L."/>
            <person name="Lima J."/>
            <person name="Costa F."/>
            <person name="Brenig B."/>
            <person name="Soares S."/>
            <person name="Ramos R."/>
            <person name="Goes-Neto A."/>
            <person name="Matiuzzi M."/>
            <person name="Azevedo V."/>
            <person name="Ristow P."/>
        </authorList>
    </citation>
    <scope>NUCLEOTIDE SEQUENCE</scope>
    <source>
        <strain evidence="9">VSF7</strain>
    </source>
</reference>
<dbReference type="Gene3D" id="1.20.1510.10">
    <property type="entry name" value="Cation efflux protein transmembrane domain"/>
    <property type="match status" value="1"/>
</dbReference>
<comment type="caution">
    <text evidence="9">The sequence shown here is derived from an EMBL/GenBank/DDBJ whole genome shotgun (WGS) entry which is preliminary data.</text>
</comment>
<keyword evidence="11" id="KW-1185">Reference proteome</keyword>
<feature type="transmembrane region" description="Helical" evidence="7">
    <location>
        <begin position="151"/>
        <end position="174"/>
    </location>
</feature>
<feature type="transmembrane region" description="Helical" evidence="7">
    <location>
        <begin position="119"/>
        <end position="139"/>
    </location>
</feature>
<evidence type="ECO:0000313" key="10">
    <source>
        <dbReference type="EMBL" id="TGL67611.1"/>
    </source>
</evidence>
<dbReference type="AlphaFoldDB" id="A0A5R2BMY9"/>
<evidence type="ECO:0000259" key="8">
    <source>
        <dbReference type="Pfam" id="PF01545"/>
    </source>
</evidence>
<reference evidence="10" key="2">
    <citation type="journal article" date="2019" name="PLoS Negl. Trop. Dis.">
        <title>Revisiting the worldwide diversity of Leptospira species in the environment.</title>
        <authorList>
            <person name="Vincent A.T."/>
            <person name="Schiettekatte O."/>
            <person name="Bourhy P."/>
            <person name="Veyrier F.J."/>
            <person name="Picardeau M."/>
        </authorList>
    </citation>
    <scope>NUCLEOTIDE SEQUENCE</scope>
    <source>
        <strain evidence="10">201702449</strain>
    </source>
</reference>
<evidence type="ECO:0000256" key="3">
    <source>
        <dbReference type="ARBA" id="ARBA00022906"/>
    </source>
</evidence>
<evidence type="ECO:0000256" key="5">
    <source>
        <dbReference type="ARBA" id="ARBA00023136"/>
    </source>
</evidence>
<name>A0A5R2BMY9_9LEPT</name>
<dbReference type="InterPro" id="IPR058533">
    <property type="entry name" value="Cation_efflux_TM"/>
</dbReference>
<dbReference type="PANTHER" id="PTHR11562:SF17">
    <property type="entry name" value="RE54080P-RELATED"/>
    <property type="match status" value="1"/>
</dbReference>
<keyword evidence="3" id="KW-0864">Zinc transport</keyword>
<dbReference type="Pfam" id="PF01545">
    <property type="entry name" value="Cation_efflux"/>
    <property type="match status" value="1"/>
</dbReference>
<evidence type="ECO:0000313" key="11">
    <source>
        <dbReference type="Proteomes" id="UP000297352"/>
    </source>
</evidence>
<feature type="compositionally biased region" description="Basic and acidic residues" evidence="6">
    <location>
        <begin position="299"/>
        <end position="321"/>
    </location>
</feature>
<evidence type="ECO:0000256" key="4">
    <source>
        <dbReference type="ARBA" id="ARBA00022989"/>
    </source>
</evidence>
<feature type="domain" description="Cation efflux protein transmembrane" evidence="8">
    <location>
        <begin position="17"/>
        <end position="206"/>
    </location>
</feature>
<reference evidence="10" key="1">
    <citation type="submission" date="2018-10" db="EMBL/GenBank/DDBJ databases">
        <authorList>
            <person name="Vincent A.T."/>
            <person name="Schiettekatte O."/>
            <person name="Bourhy P."/>
            <person name="Veyrier F.J."/>
            <person name="Picardeau M."/>
        </authorList>
    </citation>
    <scope>NUCLEOTIDE SEQUENCE</scope>
    <source>
        <strain evidence="10">201702449</strain>
    </source>
</reference>
<evidence type="ECO:0000256" key="2">
    <source>
        <dbReference type="ARBA" id="ARBA00022692"/>
    </source>
</evidence>
<gene>
    <name evidence="10" type="ORF">EHQ60_15470</name>
    <name evidence="9" type="ORF">ND810_11555</name>
</gene>
<dbReference type="SUPFAM" id="SSF161111">
    <property type="entry name" value="Cation efflux protein transmembrane domain-like"/>
    <property type="match status" value="1"/>
</dbReference>
<dbReference type="InterPro" id="IPR002524">
    <property type="entry name" value="Cation_efflux"/>
</dbReference>
<dbReference type="GO" id="GO:0005886">
    <property type="term" value="C:plasma membrane"/>
    <property type="evidence" value="ECO:0007669"/>
    <property type="project" value="TreeGrafter"/>
</dbReference>
<dbReference type="NCBIfam" id="TIGR01297">
    <property type="entry name" value="CDF"/>
    <property type="match status" value="1"/>
</dbReference>
<comment type="subcellular location">
    <subcellularLocation>
        <location evidence="1">Membrane</location>
        <topology evidence="1">Multi-pass membrane protein</topology>
    </subcellularLocation>
</comment>
<organism evidence="9 12">
    <name type="scientific">Leptospira levettii</name>
    <dbReference type="NCBI Taxonomy" id="2023178"/>
    <lineage>
        <taxon>Bacteria</taxon>
        <taxon>Pseudomonadati</taxon>
        <taxon>Spirochaetota</taxon>
        <taxon>Spirochaetia</taxon>
        <taxon>Leptospirales</taxon>
        <taxon>Leptospiraceae</taxon>
        <taxon>Leptospira</taxon>
    </lineage>
</organism>
<keyword evidence="3" id="KW-0813">Transport</keyword>
<feature type="transmembrane region" description="Helical" evidence="7">
    <location>
        <begin position="77"/>
        <end position="99"/>
    </location>
</feature>
<dbReference type="Proteomes" id="UP001209694">
    <property type="component" value="Unassembled WGS sequence"/>
</dbReference>